<dbReference type="Proteomes" id="UP000184339">
    <property type="component" value="Unassembled WGS sequence"/>
</dbReference>
<organism evidence="2 3">
    <name type="scientific">Duganella sacchari</name>
    <dbReference type="NCBI Taxonomy" id="551987"/>
    <lineage>
        <taxon>Bacteria</taxon>
        <taxon>Pseudomonadati</taxon>
        <taxon>Pseudomonadota</taxon>
        <taxon>Betaproteobacteria</taxon>
        <taxon>Burkholderiales</taxon>
        <taxon>Oxalobacteraceae</taxon>
        <taxon>Telluria group</taxon>
        <taxon>Duganella</taxon>
    </lineage>
</organism>
<dbReference type="PROSITE" id="PS51644">
    <property type="entry name" value="HTH_OST"/>
    <property type="match status" value="1"/>
</dbReference>
<keyword evidence="3" id="KW-1185">Reference proteome</keyword>
<dbReference type="InterPro" id="IPR025605">
    <property type="entry name" value="OST-HTH/LOTUS_dom"/>
</dbReference>
<protein>
    <recommendedName>
        <fullName evidence="1">HTH OST-type domain-containing protein</fullName>
    </recommendedName>
</protein>
<name>A0A1M7REE3_9BURK</name>
<gene>
    <name evidence="2" type="ORF">SAMN05192549_1234</name>
</gene>
<proteinExistence type="predicted"/>
<evidence type="ECO:0000259" key="1">
    <source>
        <dbReference type="PROSITE" id="PS51644"/>
    </source>
</evidence>
<sequence>MQAAITLITQLVVDLLQESQPELSARLKQRLNSVLQKRGFDRFDEKAFGSKRFTDFLKKHLGESLTLTPPAGPGDVLVSLKDLAVDATIAVGLQQSEPVIAPEKIVVRPDVWQAFINQDRERRRYFSRVDHKVLHYRNGTPADVKAAIESAPANYIEIVPIAEATQVEWLRAFLSKNPPNSRIAMVIQHLLEEDTGGVMFDSIAKILGAKDGEIWRAQRVNRIYEHIVNWCGEHGIDSTAISHPSKQHSVMEPTSIKPPGDLPAPVRKQALAILESMSDDDIAQIVLPILVSTVLVKARL</sequence>
<evidence type="ECO:0000313" key="3">
    <source>
        <dbReference type="Proteomes" id="UP000184339"/>
    </source>
</evidence>
<feature type="domain" description="HTH OST-type" evidence="1">
    <location>
        <begin position="1"/>
        <end position="82"/>
    </location>
</feature>
<evidence type="ECO:0000313" key="2">
    <source>
        <dbReference type="EMBL" id="SHN44551.1"/>
    </source>
</evidence>
<dbReference type="RefSeq" id="WP_072790693.1">
    <property type="nucleotide sequence ID" value="NZ_FRCX01000023.1"/>
</dbReference>
<accession>A0A1M7REE3</accession>
<dbReference type="EMBL" id="FRCX01000023">
    <property type="protein sequence ID" value="SHN44551.1"/>
    <property type="molecule type" value="Genomic_DNA"/>
</dbReference>
<reference evidence="3" key="1">
    <citation type="submission" date="2016-11" db="EMBL/GenBank/DDBJ databases">
        <authorList>
            <person name="Varghese N."/>
            <person name="Submissions S."/>
        </authorList>
    </citation>
    <scope>NUCLEOTIDE SEQUENCE [LARGE SCALE GENOMIC DNA]</scope>
    <source>
        <strain evidence="3">Sac-22</strain>
    </source>
</reference>
<dbReference type="AlphaFoldDB" id="A0A1M7REE3"/>
<dbReference type="OrthoDB" id="9255776at2"/>